<sequence length="559" mass="59542">MKGDFARVTFDPSRHYSQVFQQQGRVLLEADWNEQAHIQLHLLRTLVCDLVGPCWAAGGGFGITSTTTNADGSSKPLPLTGWQLAPGHFYVDGILCVNEAACTLATQPQAPTPDYGVADGSSGFENPSPGYALWLDVWERHLSAVEAPALADVALDGVDTASRAQVVWQLRLFDRTRADQRLDDVTAALKTRQKAAGSAADIAAIKQQLVDVGNLRSGIDGQGNANANANVSPCTLLRQLLGARALYALPRMRAELGPLESDSDPCVIAADARYRGCENQLYRVEIHQGGLAGAASFKWSRENGSVVFPIIRSVSGATADDGSAQQVVTLGRLGRDARLGLAVNDWVELVDDAYTLGQRAFPLLQVIAIDVANCSVTLNVPKNLTPWQPSNDSRQHALLRRWDQVDAVNVQGVLALSEGAPVTLEDGIQITFEPGGLYATGDYWLIPARVAGNGQLDWPPVTAADGTSGPAALPPRGLHHYAALGVTDDKGSYQECCCRFDSLCALLQAEANKHQPGGMNLVMKPQASVAKVTSATAKKAGKVAKAAKTTRAAKKTRPA</sequence>
<gene>
    <name evidence="1" type="ORF">EAH88_00455</name>
</gene>
<comment type="caution">
    <text evidence="1">The sequence shown here is derived from an EMBL/GenBank/DDBJ whole genome shotgun (WGS) entry which is preliminary data.</text>
</comment>
<dbReference type="AlphaFoldDB" id="A0A502CEK8"/>
<dbReference type="Pfam" id="PF20129">
    <property type="entry name" value="DUF6519"/>
    <property type="match status" value="1"/>
</dbReference>
<accession>A0A502CEK8</accession>
<keyword evidence="2" id="KW-1185">Reference proteome</keyword>
<protein>
    <submittedName>
        <fullName evidence="1">Uncharacterized protein</fullName>
    </submittedName>
</protein>
<dbReference type="EMBL" id="RCZO01000001">
    <property type="protein sequence ID" value="TPG11064.1"/>
    <property type="molecule type" value="Genomic_DNA"/>
</dbReference>
<reference evidence="1 2" key="1">
    <citation type="journal article" date="2019" name="Environ. Microbiol.">
        <title>Species interactions and distinct microbial communities in high Arctic permafrost affected cryosols are associated with the CH4 and CO2 gas fluxes.</title>
        <authorList>
            <person name="Altshuler I."/>
            <person name="Hamel J."/>
            <person name="Turney S."/>
            <person name="Magnuson E."/>
            <person name="Levesque R."/>
            <person name="Greer C."/>
            <person name="Whyte L.G."/>
        </authorList>
    </citation>
    <scope>NUCLEOTIDE SEQUENCE [LARGE SCALE GENOMIC DNA]</scope>
    <source>
        <strain evidence="1 2">S13Y</strain>
    </source>
</reference>
<dbReference type="RefSeq" id="WP_140648273.1">
    <property type="nucleotide sequence ID" value="NZ_RCZB01000002.1"/>
</dbReference>
<dbReference type="Proteomes" id="UP000319486">
    <property type="component" value="Unassembled WGS sequence"/>
</dbReference>
<organism evidence="1 2">
    <name type="scientific">Rhodanobacter glycinis</name>
    <dbReference type="NCBI Taxonomy" id="582702"/>
    <lineage>
        <taxon>Bacteria</taxon>
        <taxon>Pseudomonadati</taxon>
        <taxon>Pseudomonadota</taxon>
        <taxon>Gammaproteobacteria</taxon>
        <taxon>Lysobacterales</taxon>
        <taxon>Rhodanobacteraceae</taxon>
        <taxon>Rhodanobacter</taxon>
    </lineage>
</organism>
<name>A0A502CEK8_9GAMM</name>
<dbReference type="OrthoDB" id="134981at2"/>
<proteinExistence type="predicted"/>
<evidence type="ECO:0000313" key="1">
    <source>
        <dbReference type="EMBL" id="TPG11064.1"/>
    </source>
</evidence>
<dbReference type="InterPro" id="IPR045392">
    <property type="entry name" value="DUF6519"/>
</dbReference>
<evidence type="ECO:0000313" key="2">
    <source>
        <dbReference type="Proteomes" id="UP000319486"/>
    </source>
</evidence>